<sequence>MPFNYPHTMTDPFFYPDLNGVFPTVSSPVSDIDMPYHLSTAAPFSDAAFGAWSMPDSDEKKRKTLPDTTAEQQEKRRAQNRAAQRAFRERQKRHTQILEDQVSQLNQKHILLLQSYAKRSDEMNHLHDRIVQLQLEIEQLRAAAHNESSSPSSTASSPSSTDSPCSSRHPSRASIKDNSGGHL</sequence>
<dbReference type="PANTHER" id="PTHR40621">
    <property type="entry name" value="TRANSCRIPTION FACTOR KAPC-RELATED"/>
    <property type="match status" value="1"/>
</dbReference>
<dbReference type="PROSITE" id="PS50217">
    <property type="entry name" value="BZIP"/>
    <property type="match status" value="1"/>
</dbReference>
<dbReference type="Pfam" id="PF07716">
    <property type="entry name" value="bZIP_2"/>
    <property type="match status" value="1"/>
</dbReference>
<evidence type="ECO:0000313" key="5">
    <source>
        <dbReference type="EMBL" id="OJJ43604.1"/>
    </source>
</evidence>
<name>A0A1L9S8Y5_9EURO</name>
<dbReference type="AlphaFoldDB" id="A0A1L9S8Y5"/>
<feature type="compositionally biased region" description="Low complexity" evidence="3">
    <location>
        <begin position="148"/>
        <end position="168"/>
    </location>
</feature>
<evidence type="ECO:0000256" key="2">
    <source>
        <dbReference type="ARBA" id="ARBA00023242"/>
    </source>
</evidence>
<dbReference type="STRING" id="1073090.A0A1L9S8Y5"/>
<dbReference type="EMBL" id="KV878351">
    <property type="protein sequence ID" value="OJJ43604.1"/>
    <property type="molecule type" value="Genomic_DNA"/>
</dbReference>
<dbReference type="Gene3D" id="1.20.5.170">
    <property type="match status" value="1"/>
</dbReference>
<dbReference type="PANTHER" id="PTHR40621:SF6">
    <property type="entry name" value="AP-1-LIKE TRANSCRIPTION FACTOR YAP1-RELATED"/>
    <property type="match status" value="1"/>
</dbReference>
<feature type="region of interest" description="Disordered" evidence="3">
    <location>
        <begin position="53"/>
        <end position="94"/>
    </location>
</feature>
<dbReference type="GO" id="GO:0000976">
    <property type="term" value="F:transcription cis-regulatory region binding"/>
    <property type="evidence" value="ECO:0007669"/>
    <property type="project" value="InterPro"/>
</dbReference>
<dbReference type="SUPFAM" id="SSF57959">
    <property type="entry name" value="Leucine zipper domain"/>
    <property type="match status" value="1"/>
</dbReference>
<accession>A0A1L9S8Y5</accession>
<dbReference type="InterPro" id="IPR046347">
    <property type="entry name" value="bZIP_sf"/>
</dbReference>
<organism evidence="5 6">
    <name type="scientific">Penicilliopsis zonata CBS 506.65</name>
    <dbReference type="NCBI Taxonomy" id="1073090"/>
    <lineage>
        <taxon>Eukaryota</taxon>
        <taxon>Fungi</taxon>
        <taxon>Dikarya</taxon>
        <taxon>Ascomycota</taxon>
        <taxon>Pezizomycotina</taxon>
        <taxon>Eurotiomycetes</taxon>
        <taxon>Eurotiomycetidae</taxon>
        <taxon>Eurotiales</taxon>
        <taxon>Aspergillaceae</taxon>
        <taxon>Penicilliopsis</taxon>
    </lineage>
</organism>
<keyword evidence="2" id="KW-0539">Nucleus</keyword>
<gene>
    <name evidence="5" type="ORF">ASPZODRAFT_19326</name>
</gene>
<keyword evidence="6" id="KW-1185">Reference proteome</keyword>
<dbReference type="GO" id="GO:0090575">
    <property type="term" value="C:RNA polymerase II transcription regulator complex"/>
    <property type="evidence" value="ECO:0007669"/>
    <property type="project" value="TreeGrafter"/>
</dbReference>
<reference evidence="6" key="1">
    <citation type="journal article" date="2017" name="Genome Biol.">
        <title>Comparative genomics reveals high biological diversity and specific adaptations in the industrially and medically important fungal genus Aspergillus.</title>
        <authorList>
            <person name="de Vries R.P."/>
            <person name="Riley R."/>
            <person name="Wiebenga A."/>
            <person name="Aguilar-Osorio G."/>
            <person name="Amillis S."/>
            <person name="Uchima C.A."/>
            <person name="Anderluh G."/>
            <person name="Asadollahi M."/>
            <person name="Askin M."/>
            <person name="Barry K."/>
            <person name="Battaglia E."/>
            <person name="Bayram O."/>
            <person name="Benocci T."/>
            <person name="Braus-Stromeyer S.A."/>
            <person name="Caldana C."/>
            <person name="Canovas D."/>
            <person name="Cerqueira G.C."/>
            <person name="Chen F."/>
            <person name="Chen W."/>
            <person name="Choi C."/>
            <person name="Clum A."/>
            <person name="Dos Santos R.A."/>
            <person name="Damasio A.R."/>
            <person name="Diallinas G."/>
            <person name="Emri T."/>
            <person name="Fekete E."/>
            <person name="Flipphi M."/>
            <person name="Freyberg S."/>
            <person name="Gallo A."/>
            <person name="Gournas C."/>
            <person name="Habgood R."/>
            <person name="Hainaut M."/>
            <person name="Harispe M.L."/>
            <person name="Henrissat B."/>
            <person name="Hilden K.S."/>
            <person name="Hope R."/>
            <person name="Hossain A."/>
            <person name="Karabika E."/>
            <person name="Karaffa L."/>
            <person name="Karanyi Z."/>
            <person name="Krasevec N."/>
            <person name="Kuo A."/>
            <person name="Kusch H."/>
            <person name="LaButti K."/>
            <person name="Lagendijk E.L."/>
            <person name="Lapidus A."/>
            <person name="Levasseur A."/>
            <person name="Lindquist E."/>
            <person name="Lipzen A."/>
            <person name="Logrieco A.F."/>
            <person name="MacCabe A."/>
            <person name="Maekelae M.R."/>
            <person name="Malavazi I."/>
            <person name="Melin P."/>
            <person name="Meyer V."/>
            <person name="Mielnichuk N."/>
            <person name="Miskei M."/>
            <person name="Molnar A.P."/>
            <person name="Mule G."/>
            <person name="Ngan C.Y."/>
            <person name="Orejas M."/>
            <person name="Orosz E."/>
            <person name="Ouedraogo J.P."/>
            <person name="Overkamp K.M."/>
            <person name="Park H.-S."/>
            <person name="Perrone G."/>
            <person name="Piumi F."/>
            <person name="Punt P.J."/>
            <person name="Ram A.F."/>
            <person name="Ramon A."/>
            <person name="Rauscher S."/>
            <person name="Record E."/>
            <person name="Riano-Pachon D.M."/>
            <person name="Robert V."/>
            <person name="Roehrig J."/>
            <person name="Ruller R."/>
            <person name="Salamov A."/>
            <person name="Salih N.S."/>
            <person name="Samson R.A."/>
            <person name="Sandor E."/>
            <person name="Sanguinetti M."/>
            <person name="Schuetze T."/>
            <person name="Sepcic K."/>
            <person name="Shelest E."/>
            <person name="Sherlock G."/>
            <person name="Sophianopoulou V."/>
            <person name="Squina F.M."/>
            <person name="Sun H."/>
            <person name="Susca A."/>
            <person name="Todd R.B."/>
            <person name="Tsang A."/>
            <person name="Unkles S.E."/>
            <person name="van de Wiele N."/>
            <person name="van Rossen-Uffink D."/>
            <person name="Oliveira J.V."/>
            <person name="Vesth T.C."/>
            <person name="Visser J."/>
            <person name="Yu J.-H."/>
            <person name="Zhou M."/>
            <person name="Andersen M.R."/>
            <person name="Archer D.B."/>
            <person name="Baker S.E."/>
            <person name="Benoit I."/>
            <person name="Brakhage A.A."/>
            <person name="Braus G.H."/>
            <person name="Fischer R."/>
            <person name="Frisvad J.C."/>
            <person name="Goldman G.H."/>
            <person name="Houbraken J."/>
            <person name="Oakley B."/>
            <person name="Pocsi I."/>
            <person name="Scazzocchio C."/>
            <person name="Seiboth B."/>
            <person name="vanKuyk P.A."/>
            <person name="Wortman J."/>
            <person name="Dyer P.S."/>
            <person name="Grigoriev I.V."/>
        </authorList>
    </citation>
    <scope>NUCLEOTIDE SEQUENCE [LARGE SCALE GENOMIC DNA]</scope>
    <source>
        <strain evidence="6">CBS 506.65</strain>
    </source>
</reference>
<dbReference type="OrthoDB" id="2593073at2759"/>
<dbReference type="InterPro" id="IPR004827">
    <property type="entry name" value="bZIP"/>
</dbReference>
<dbReference type="CDD" id="cd14688">
    <property type="entry name" value="bZIP_YAP"/>
    <property type="match status" value="1"/>
</dbReference>
<dbReference type="RefSeq" id="XP_022578114.1">
    <property type="nucleotide sequence ID" value="XM_022727378.1"/>
</dbReference>
<feature type="domain" description="BZIP" evidence="4">
    <location>
        <begin position="70"/>
        <end position="133"/>
    </location>
</feature>
<evidence type="ECO:0000256" key="3">
    <source>
        <dbReference type="SAM" id="MobiDB-lite"/>
    </source>
</evidence>
<dbReference type="GeneID" id="34613842"/>
<dbReference type="PROSITE" id="PS00036">
    <property type="entry name" value="BZIP_BASIC"/>
    <property type="match status" value="1"/>
</dbReference>
<dbReference type="InterPro" id="IPR050936">
    <property type="entry name" value="AP-1-like"/>
</dbReference>
<evidence type="ECO:0000259" key="4">
    <source>
        <dbReference type="PROSITE" id="PS50217"/>
    </source>
</evidence>
<proteinExistence type="predicted"/>
<comment type="subcellular location">
    <subcellularLocation>
        <location evidence="1">Nucleus</location>
    </subcellularLocation>
</comment>
<dbReference type="SMART" id="SM00338">
    <property type="entry name" value="BRLZ"/>
    <property type="match status" value="1"/>
</dbReference>
<protein>
    <recommendedName>
        <fullName evidence="4">BZIP domain-containing protein</fullName>
    </recommendedName>
</protein>
<feature type="region of interest" description="Disordered" evidence="3">
    <location>
        <begin position="142"/>
        <end position="183"/>
    </location>
</feature>
<dbReference type="VEuPathDB" id="FungiDB:ASPZODRAFT_19326"/>
<dbReference type="Proteomes" id="UP000184188">
    <property type="component" value="Unassembled WGS sequence"/>
</dbReference>
<evidence type="ECO:0000313" key="6">
    <source>
        <dbReference type="Proteomes" id="UP000184188"/>
    </source>
</evidence>
<evidence type="ECO:0000256" key="1">
    <source>
        <dbReference type="ARBA" id="ARBA00004123"/>
    </source>
</evidence>
<dbReference type="GO" id="GO:0001228">
    <property type="term" value="F:DNA-binding transcription activator activity, RNA polymerase II-specific"/>
    <property type="evidence" value="ECO:0007669"/>
    <property type="project" value="TreeGrafter"/>
</dbReference>